<name>A0A679ISI2_9HYPH</name>
<evidence type="ECO:0000256" key="2">
    <source>
        <dbReference type="ARBA" id="ARBA00005417"/>
    </source>
</evidence>
<dbReference type="Pfam" id="PF00005">
    <property type="entry name" value="ABC_tran"/>
    <property type="match status" value="1"/>
</dbReference>
<dbReference type="GO" id="GO:0005886">
    <property type="term" value="C:plasma membrane"/>
    <property type="evidence" value="ECO:0007669"/>
    <property type="project" value="UniProtKB-SubCell"/>
</dbReference>
<proteinExistence type="inferred from homology"/>
<dbReference type="EMBL" id="LR743504">
    <property type="protein sequence ID" value="CAA2101750.1"/>
    <property type="molecule type" value="Genomic_DNA"/>
</dbReference>
<dbReference type="InterPro" id="IPR033838">
    <property type="entry name" value="CvaB_peptidase"/>
</dbReference>
<reference evidence="12" key="1">
    <citation type="submission" date="2019-12" db="EMBL/GenBank/DDBJ databases">
        <authorList>
            <person name="Cremers G."/>
        </authorList>
    </citation>
    <scope>NUCLEOTIDE SEQUENCE</scope>
    <source>
        <strain evidence="12">Mbul1</strain>
    </source>
</reference>
<dbReference type="InterPro" id="IPR003439">
    <property type="entry name" value="ABC_transporter-like_ATP-bd"/>
</dbReference>
<feature type="transmembrane region" description="Helical" evidence="8">
    <location>
        <begin position="302"/>
        <end position="327"/>
    </location>
</feature>
<dbReference type="PROSITE" id="PS50893">
    <property type="entry name" value="ABC_TRANSPORTER_2"/>
    <property type="match status" value="1"/>
</dbReference>
<evidence type="ECO:0000256" key="7">
    <source>
        <dbReference type="ARBA" id="ARBA00023136"/>
    </source>
</evidence>
<evidence type="ECO:0000259" key="11">
    <source>
        <dbReference type="PROSITE" id="PS50990"/>
    </source>
</evidence>
<dbReference type="InterPro" id="IPR027417">
    <property type="entry name" value="P-loop_NTPase"/>
</dbReference>
<dbReference type="InterPro" id="IPR005074">
    <property type="entry name" value="Peptidase_C39"/>
</dbReference>
<dbReference type="SUPFAM" id="SSF52540">
    <property type="entry name" value="P-loop containing nucleoside triphosphate hydrolases"/>
    <property type="match status" value="1"/>
</dbReference>
<evidence type="ECO:0000256" key="3">
    <source>
        <dbReference type="ARBA" id="ARBA00022692"/>
    </source>
</evidence>
<keyword evidence="3 8" id="KW-0812">Transmembrane</keyword>
<feature type="transmembrane region" description="Helical" evidence="8">
    <location>
        <begin position="406"/>
        <end position="432"/>
    </location>
</feature>
<dbReference type="InterPro" id="IPR003593">
    <property type="entry name" value="AAA+_ATPase"/>
</dbReference>
<dbReference type="PANTHER" id="PTHR24221:SF606">
    <property type="entry name" value="COLICIN V SECRETION-PROCESSING ATP-BINDING PROTEIN"/>
    <property type="match status" value="1"/>
</dbReference>
<evidence type="ECO:0000256" key="6">
    <source>
        <dbReference type="ARBA" id="ARBA00022989"/>
    </source>
</evidence>
<dbReference type="CDD" id="cd02419">
    <property type="entry name" value="Peptidase_C39C"/>
    <property type="match status" value="1"/>
</dbReference>
<accession>A0A679ISI2</accession>
<feature type="domain" description="ABC transmembrane type-1" evidence="10">
    <location>
        <begin position="173"/>
        <end position="452"/>
    </location>
</feature>
<dbReference type="InterPro" id="IPR011527">
    <property type="entry name" value="ABC1_TM_dom"/>
</dbReference>
<keyword evidence="7 8" id="KW-0472">Membrane</keyword>
<comment type="similarity">
    <text evidence="2">Belongs to the ABC transporter superfamily.</text>
</comment>
<evidence type="ECO:0000256" key="1">
    <source>
        <dbReference type="ARBA" id="ARBA00004651"/>
    </source>
</evidence>
<dbReference type="InterPro" id="IPR017871">
    <property type="entry name" value="ABC_transporter-like_CS"/>
</dbReference>
<gene>
    <name evidence="12" type="primary">apxIB</name>
    <name evidence="12" type="ORF">MBUL_01335</name>
</gene>
<dbReference type="CDD" id="cd18567">
    <property type="entry name" value="ABC_6TM_CvaB_RaxB_like"/>
    <property type="match status" value="1"/>
</dbReference>
<dbReference type="GO" id="GO:0005524">
    <property type="term" value="F:ATP binding"/>
    <property type="evidence" value="ECO:0007669"/>
    <property type="project" value="UniProtKB-KW"/>
</dbReference>
<dbReference type="SMART" id="SM00382">
    <property type="entry name" value="AAA"/>
    <property type="match status" value="1"/>
</dbReference>
<keyword evidence="6 8" id="KW-1133">Transmembrane helix</keyword>
<dbReference type="Gene3D" id="3.90.70.10">
    <property type="entry name" value="Cysteine proteinases"/>
    <property type="match status" value="1"/>
</dbReference>
<dbReference type="InterPro" id="IPR039421">
    <property type="entry name" value="Type_1_exporter"/>
</dbReference>
<dbReference type="PANTHER" id="PTHR24221">
    <property type="entry name" value="ATP-BINDING CASSETTE SUB-FAMILY B"/>
    <property type="match status" value="1"/>
</dbReference>
<keyword evidence="4" id="KW-0547">Nucleotide-binding</keyword>
<dbReference type="PROSITE" id="PS50929">
    <property type="entry name" value="ABC_TM1F"/>
    <property type="match status" value="1"/>
</dbReference>
<feature type="transmembrane region" description="Helical" evidence="8">
    <location>
        <begin position="206"/>
        <end position="227"/>
    </location>
</feature>
<dbReference type="PROSITE" id="PS00211">
    <property type="entry name" value="ABC_TRANSPORTER_1"/>
    <property type="match status" value="1"/>
</dbReference>
<sequence length="703" mass="76362">MSLLSTLQFGFGRRVPVLLQAEAAECGMACLGMVLGYHGRHVDLGALRRRHALSLKGMTLRNLIDLAGSMGLATRALRAELKDLPKLKTPCILHWGLNHFVVLTAVNGRGIVIHDPARGRRKLTFAEASREFTGVALEASPTTSFVREKRQRGLALGDLFRTIGGIRPALAQILALSLGIELVAILMPIASQIVIDEVIVNADLDLLLVVAVGLALLLVVQLVLSVARTWAIMLTGTKLNYQWSGSLFDHLSRLPLDYFEKRHVGDVISRFGSLATIQKGLTTDLVQAVLDGIMSIGMLAMLVVYGGWLSLVVVASTALAAALRIAAYASYREGTEEAIVAEARQQSHFIETVRGMASVKLLDLRERRRGTWMNHFVTSLNARLRLQRLDLVFGRANEMLFGLDRLLLLVLGAWAVIDQSMTLGMLVAFLAYRDQFSQRIGNLIQSGFQLRMLNVQTDRLSDIVMSEPEEGSGSTLEPPAPAVIRAAEGTGSVAVKELALRYGADEPWIFRDLSLDVPAGTSFAITGPSGSGKTSLMKIMMGLLPASEGRVLVDGQEIRTLGAASYRRRIAGVMQNDGLFAGSIAENIASFDERPDAGWIEECAARAAILADIKRTPMGFETLVGDMGSTLSGGQKQRVILARALYRKPEILFLDEATSHLDEATEAVIAEALRNLRMTRIIVAHRPATIAGADRVFTLTPST</sequence>
<dbReference type="AlphaFoldDB" id="A0A679ISI2"/>
<dbReference type="GO" id="GO:0006508">
    <property type="term" value="P:proteolysis"/>
    <property type="evidence" value="ECO:0007669"/>
    <property type="project" value="InterPro"/>
</dbReference>
<dbReference type="Gene3D" id="3.40.50.300">
    <property type="entry name" value="P-loop containing nucleotide triphosphate hydrolases"/>
    <property type="match status" value="1"/>
</dbReference>
<dbReference type="Gene3D" id="1.20.1560.10">
    <property type="entry name" value="ABC transporter type 1, transmembrane domain"/>
    <property type="match status" value="1"/>
</dbReference>
<dbReference type="GO" id="GO:0034040">
    <property type="term" value="F:ATPase-coupled lipid transmembrane transporter activity"/>
    <property type="evidence" value="ECO:0007669"/>
    <property type="project" value="TreeGrafter"/>
</dbReference>
<dbReference type="GO" id="GO:0016887">
    <property type="term" value="F:ATP hydrolysis activity"/>
    <property type="evidence" value="ECO:0007669"/>
    <property type="project" value="InterPro"/>
</dbReference>
<dbReference type="SUPFAM" id="SSF90123">
    <property type="entry name" value="ABC transporter transmembrane region"/>
    <property type="match status" value="1"/>
</dbReference>
<evidence type="ECO:0000256" key="8">
    <source>
        <dbReference type="SAM" id="Phobius"/>
    </source>
</evidence>
<keyword evidence="5 12" id="KW-0067">ATP-binding</keyword>
<dbReference type="Pfam" id="PF00664">
    <property type="entry name" value="ABC_membrane"/>
    <property type="match status" value="1"/>
</dbReference>
<evidence type="ECO:0000259" key="9">
    <source>
        <dbReference type="PROSITE" id="PS50893"/>
    </source>
</evidence>
<dbReference type="InterPro" id="IPR036640">
    <property type="entry name" value="ABC1_TM_sf"/>
</dbReference>
<feature type="transmembrane region" description="Helical" evidence="8">
    <location>
        <begin position="169"/>
        <end position="194"/>
    </location>
</feature>
<feature type="domain" description="Peptidase C39" evidence="11">
    <location>
        <begin position="20"/>
        <end position="139"/>
    </location>
</feature>
<evidence type="ECO:0000259" key="10">
    <source>
        <dbReference type="PROSITE" id="PS50929"/>
    </source>
</evidence>
<evidence type="ECO:0000256" key="4">
    <source>
        <dbReference type="ARBA" id="ARBA00022741"/>
    </source>
</evidence>
<dbReference type="Pfam" id="PF03412">
    <property type="entry name" value="Peptidase_C39"/>
    <property type="match status" value="1"/>
</dbReference>
<evidence type="ECO:0000256" key="5">
    <source>
        <dbReference type="ARBA" id="ARBA00022840"/>
    </source>
</evidence>
<feature type="domain" description="ABC transporter" evidence="9">
    <location>
        <begin position="493"/>
        <end position="703"/>
    </location>
</feature>
<evidence type="ECO:0000313" key="12">
    <source>
        <dbReference type="EMBL" id="CAA2101750.1"/>
    </source>
</evidence>
<organism evidence="12">
    <name type="scientific">Methylobacterium bullatum</name>
    <dbReference type="NCBI Taxonomy" id="570505"/>
    <lineage>
        <taxon>Bacteria</taxon>
        <taxon>Pseudomonadati</taxon>
        <taxon>Pseudomonadota</taxon>
        <taxon>Alphaproteobacteria</taxon>
        <taxon>Hyphomicrobiales</taxon>
        <taxon>Methylobacteriaceae</taxon>
        <taxon>Methylobacterium</taxon>
    </lineage>
</organism>
<dbReference type="PROSITE" id="PS50990">
    <property type="entry name" value="PEPTIDASE_C39"/>
    <property type="match status" value="1"/>
</dbReference>
<dbReference type="GO" id="GO:0140359">
    <property type="term" value="F:ABC-type transporter activity"/>
    <property type="evidence" value="ECO:0007669"/>
    <property type="project" value="InterPro"/>
</dbReference>
<dbReference type="GO" id="GO:0008234">
    <property type="term" value="F:cysteine-type peptidase activity"/>
    <property type="evidence" value="ECO:0007669"/>
    <property type="project" value="InterPro"/>
</dbReference>
<comment type="subcellular location">
    <subcellularLocation>
        <location evidence="1">Cell membrane</location>
        <topology evidence="1">Multi-pass membrane protein</topology>
    </subcellularLocation>
</comment>
<protein>
    <submittedName>
        <fullName evidence="12">Toxin RTX-I translocation ATP-binding protein</fullName>
    </submittedName>
</protein>